<evidence type="ECO:0000313" key="2">
    <source>
        <dbReference type="Proteomes" id="UP000053030"/>
    </source>
</evidence>
<organism evidence="1 2">
    <name type="scientific">Idiomarina zobellii</name>
    <dbReference type="NCBI Taxonomy" id="86103"/>
    <lineage>
        <taxon>Bacteria</taxon>
        <taxon>Pseudomonadati</taxon>
        <taxon>Pseudomonadota</taxon>
        <taxon>Gammaproteobacteria</taxon>
        <taxon>Alteromonadales</taxon>
        <taxon>Idiomarinaceae</taxon>
        <taxon>Idiomarina</taxon>
    </lineage>
</organism>
<dbReference type="OrthoDB" id="9799912at2"/>
<dbReference type="GO" id="GO:0110001">
    <property type="term" value="C:toxin-antitoxin complex"/>
    <property type="evidence" value="ECO:0007669"/>
    <property type="project" value="InterPro"/>
</dbReference>
<dbReference type="Pfam" id="PF09907">
    <property type="entry name" value="HigB_toxin"/>
    <property type="match status" value="1"/>
</dbReference>
<name>A0A837NA32_9GAMM</name>
<evidence type="ECO:0000313" key="1">
    <source>
        <dbReference type="EMBL" id="KPD23764.1"/>
    </source>
</evidence>
<dbReference type="Proteomes" id="UP000053030">
    <property type="component" value="Unassembled WGS sequence"/>
</dbReference>
<dbReference type="GO" id="GO:0004519">
    <property type="term" value="F:endonuclease activity"/>
    <property type="evidence" value="ECO:0007669"/>
    <property type="project" value="InterPro"/>
</dbReference>
<evidence type="ECO:0008006" key="3">
    <source>
        <dbReference type="Google" id="ProtNLM"/>
    </source>
</evidence>
<dbReference type="GO" id="GO:0003723">
    <property type="term" value="F:RNA binding"/>
    <property type="evidence" value="ECO:0007669"/>
    <property type="project" value="InterPro"/>
</dbReference>
<gene>
    <name evidence="1" type="ORF">AFK76_07860</name>
</gene>
<proteinExistence type="predicted"/>
<dbReference type="EMBL" id="LHSG01000006">
    <property type="protein sequence ID" value="KPD23764.1"/>
    <property type="molecule type" value="Genomic_DNA"/>
</dbReference>
<dbReference type="AlphaFoldDB" id="A0A837NA32"/>
<reference evidence="1 2" key="1">
    <citation type="submission" date="2015-08" db="EMBL/GenBank/DDBJ databases">
        <title>Genome sequencing and assembly of the deep-sea bacterium Idiomarina zobellii.</title>
        <authorList>
            <person name="Mithoefer S.D."/>
            <person name="Rheaume B.A."/>
            <person name="MacLea K.S."/>
        </authorList>
    </citation>
    <scope>NUCLEOTIDE SEQUENCE [LARGE SCALE GENOMIC DNA]</scope>
    <source>
        <strain evidence="1 2">KMM 231</strain>
    </source>
</reference>
<keyword evidence="2" id="KW-1185">Reference proteome</keyword>
<sequence>MRIITKKRVKNAMLQYPQWQVGLDLWCHVFGQNSLNAHSYSQIKSIWRRASGWNTDRIAGKRLKNENGDYGTIFDLYIFDVHGSNCRILAKLGHNTLFVRDILSHSEYDKWCKHNVHQGKLRR</sequence>
<comment type="caution">
    <text evidence="1">The sequence shown here is derived from an EMBL/GenBank/DDBJ whole genome shotgun (WGS) entry which is preliminary data.</text>
</comment>
<protein>
    <recommendedName>
        <fullName evidence="3">Type II toxin-antitoxin system HigB family toxin</fullName>
    </recommendedName>
</protein>
<accession>A0A837NA32</accession>
<dbReference type="InterPro" id="IPR018669">
    <property type="entry name" value="Toxin_HigB"/>
</dbReference>